<feature type="domain" description="C2H2-type" evidence="6">
    <location>
        <begin position="463"/>
        <end position="487"/>
    </location>
</feature>
<feature type="domain" description="C2H2-type" evidence="6">
    <location>
        <begin position="562"/>
        <end position="586"/>
    </location>
</feature>
<proteinExistence type="predicted"/>
<dbReference type="PANTHER" id="PTHR24403">
    <property type="entry name" value="ZINC FINGER PROTEIN"/>
    <property type="match status" value="1"/>
</dbReference>
<dbReference type="EMBL" id="CAJFCV020000003">
    <property type="protein sequence ID" value="CAG9104162.1"/>
    <property type="molecule type" value="Genomic_DNA"/>
</dbReference>
<dbReference type="GO" id="GO:0008270">
    <property type="term" value="F:zinc ion binding"/>
    <property type="evidence" value="ECO:0007669"/>
    <property type="project" value="UniProtKB-KW"/>
</dbReference>
<evidence type="ECO:0000313" key="8">
    <source>
        <dbReference type="Proteomes" id="UP000095284"/>
    </source>
</evidence>
<dbReference type="Gene3D" id="3.30.160.60">
    <property type="entry name" value="Classic Zinc Finger"/>
    <property type="match status" value="2"/>
</dbReference>
<feature type="region of interest" description="Disordered" evidence="5">
    <location>
        <begin position="371"/>
        <end position="435"/>
    </location>
</feature>
<feature type="domain" description="C2H2-type" evidence="6">
    <location>
        <begin position="728"/>
        <end position="752"/>
    </location>
</feature>
<dbReference type="WBParaSite" id="BXY_1131400.1">
    <property type="protein sequence ID" value="BXY_1131400.1"/>
    <property type="gene ID" value="BXY_1131400"/>
</dbReference>
<name>A0A1I7SE56_BURXY</name>
<evidence type="ECO:0000313" key="9">
    <source>
        <dbReference type="Proteomes" id="UP000659654"/>
    </source>
</evidence>
<dbReference type="Proteomes" id="UP000095284">
    <property type="component" value="Unplaced"/>
</dbReference>
<dbReference type="OrthoDB" id="3561125at2759"/>
<feature type="domain" description="C2H2-type" evidence="6">
    <location>
        <begin position="793"/>
        <end position="814"/>
    </location>
</feature>
<evidence type="ECO:0000256" key="1">
    <source>
        <dbReference type="ARBA" id="ARBA00022723"/>
    </source>
</evidence>
<feature type="compositionally biased region" description="Basic and acidic residues" evidence="5">
    <location>
        <begin position="414"/>
        <end position="435"/>
    </location>
</feature>
<feature type="domain" description="C2H2-type" evidence="6">
    <location>
        <begin position="533"/>
        <end position="555"/>
    </location>
</feature>
<sequence length="1069" mass="124097">MTIKCELCTHDDGPTLNLMDGDELREHLIVDHCKQVARAFLKPRLHQKDQWLWSNITFDEAMLDLPQCSDAEVQNASFNLLQPIGQVIRTFFHMIFEKFEGSEDQKRAFFDLVEQYFPMDDPTKTEVESDDVISQRFEEDERNPILDIISASIQMSLLQNDLPFVAPKSEPVEIFEPEAESESREMSPTEFRQTVAQLFDKDNSSAPQNSEENVLRAPLSKRIIADSKAIRTATCQSCHKKVCMTARQRHVYMAHVNKKDMFICPQCDYTNSNSIWEARKHCESHDPPCKPESNEKKYVKIIRACNAMCFPNWREKKFAVMEEMLTYAELQEAEAEISQCTFDAQNNRIAYDDDTADDALNALLTKVEKEMYEEAEETDEIPDKQRQQTSSSQSHLSHATTSSSTSEEDEKEPPEDTKPTTRARKDPKPEEPPVDRHVCRKCNLECRYPGRHIVQKHLGKPLYVCPVCETFGTYEACAVGKHIESVHKRRDLKPISKMEEYVNELRQLQTECFPDRQMKLVPSSLGSKPRERHVCKICNADVAQSDRQRHVYHRHLRQPKLFECPLCDFHSDYDIHRVSWHIKWTHKNNQKQPITHEAEFRESIDRLNEECFPGWKHRKSLAAQEEKMANQGRRRTGTPRSRRALSQASSTTSDRSRMVEDNFLEEEPASLAPVANKRPIRNTRSNTDAKKIKLEAVPEIFCENCQFSVPESEELTHILSDHLALEVYKCPVCKTYNSDEQEQVAQHMKDAHKNTIGVPLLNIENVDEILAEHKNAFPERTLVLDKWQAGNGVQCRECGMLMKTEDRQIHVYRHHLRKQDLYECLYCEFSHHACSSDVKSHMRHVHNQHDACPKANIEKYAQEIDEWNSRCFNGWINRRLPSAASKDFEKCRLCLTEIQQTSRHIAEVHMNIHLHQCPLCDYGASEARLVRRHIRNFHDGAAEELEPIANVVQRRAEFAAFHEKCFPGRPKRLSNIVISEEGRRTKCKECGKTISRKRRLDHLLEYHLKKKVFKCSSCSFGSNFDKLLVEQHVEKHKGARLVNDVPKHAAKLEDLSKKCFKDQQINLDM</sequence>
<feature type="compositionally biased region" description="Polar residues" evidence="5">
    <location>
        <begin position="644"/>
        <end position="653"/>
    </location>
</feature>
<feature type="compositionally biased region" description="Low complexity" evidence="5">
    <location>
        <begin position="388"/>
        <end position="405"/>
    </location>
</feature>
<accession>A0A1I7SE56</accession>
<dbReference type="SMART" id="SM00355">
    <property type="entry name" value="ZnF_C2H2"/>
    <property type="match status" value="11"/>
</dbReference>
<evidence type="ECO:0000256" key="2">
    <source>
        <dbReference type="ARBA" id="ARBA00022737"/>
    </source>
</evidence>
<dbReference type="EMBL" id="CAJFDI010000003">
    <property type="protein sequence ID" value="CAD5219155.1"/>
    <property type="molecule type" value="Genomic_DNA"/>
</dbReference>
<evidence type="ECO:0000313" key="7">
    <source>
        <dbReference type="EMBL" id="CAD5219155.1"/>
    </source>
</evidence>
<dbReference type="AlphaFoldDB" id="A0A1I7SE56"/>
<keyword evidence="2" id="KW-0677">Repeat</keyword>
<protein>
    <submittedName>
        <fullName evidence="7">(pine wood nematode) hypothetical protein</fullName>
    </submittedName>
</protein>
<dbReference type="PANTHER" id="PTHR24403:SF67">
    <property type="entry name" value="FI01116P-RELATED"/>
    <property type="match status" value="1"/>
</dbReference>
<feature type="domain" description="C2H2-type" evidence="6">
    <location>
        <begin position="262"/>
        <end position="285"/>
    </location>
</feature>
<evidence type="ECO:0000256" key="5">
    <source>
        <dbReference type="SAM" id="MobiDB-lite"/>
    </source>
</evidence>
<feature type="domain" description="C2H2-type" evidence="6">
    <location>
        <begin position="822"/>
        <end position="846"/>
    </location>
</feature>
<dbReference type="GO" id="GO:0010468">
    <property type="term" value="P:regulation of gene expression"/>
    <property type="evidence" value="ECO:0007669"/>
    <property type="project" value="TreeGrafter"/>
</dbReference>
<organism evidence="8 10">
    <name type="scientific">Bursaphelenchus xylophilus</name>
    <name type="common">Pinewood nematode worm</name>
    <name type="synonym">Aphelenchoides xylophilus</name>
    <dbReference type="NCBI Taxonomy" id="6326"/>
    <lineage>
        <taxon>Eukaryota</taxon>
        <taxon>Metazoa</taxon>
        <taxon>Ecdysozoa</taxon>
        <taxon>Nematoda</taxon>
        <taxon>Chromadorea</taxon>
        <taxon>Rhabditida</taxon>
        <taxon>Tylenchina</taxon>
        <taxon>Tylenchomorpha</taxon>
        <taxon>Aphelenchoidea</taxon>
        <taxon>Aphelenchoididae</taxon>
        <taxon>Bursaphelenchus</taxon>
    </lineage>
</organism>
<feature type="region of interest" description="Disordered" evidence="5">
    <location>
        <begin position="622"/>
        <end position="659"/>
    </location>
</feature>
<evidence type="ECO:0000313" key="10">
    <source>
        <dbReference type="WBParaSite" id="BXY_1131400.1"/>
    </source>
</evidence>
<dbReference type="Proteomes" id="UP000582659">
    <property type="component" value="Unassembled WGS sequence"/>
</dbReference>
<dbReference type="InterPro" id="IPR013087">
    <property type="entry name" value="Znf_C2H2_type"/>
</dbReference>
<feature type="domain" description="C2H2-type" evidence="6">
    <location>
        <begin position="3"/>
        <end position="32"/>
    </location>
</feature>
<reference evidence="7" key="2">
    <citation type="submission" date="2020-09" db="EMBL/GenBank/DDBJ databases">
        <authorList>
            <person name="Kikuchi T."/>
        </authorList>
    </citation>
    <scope>NUCLEOTIDE SEQUENCE</scope>
    <source>
        <strain evidence="7">Ka4C1</strain>
    </source>
</reference>
<feature type="domain" description="C2H2-type" evidence="6">
    <location>
        <begin position="1013"/>
        <end position="1036"/>
    </location>
</feature>
<feature type="domain" description="C2H2-type" evidence="6">
    <location>
        <begin position="985"/>
        <end position="1007"/>
    </location>
</feature>
<reference evidence="10" key="1">
    <citation type="submission" date="2016-11" db="UniProtKB">
        <authorList>
            <consortium name="WormBaseParasite"/>
        </authorList>
    </citation>
    <scope>IDENTIFICATION</scope>
</reference>
<keyword evidence="9" id="KW-1185">Reference proteome</keyword>
<dbReference type="Proteomes" id="UP000659654">
    <property type="component" value="Unassembled WGS sequence"/>
</dbReference>
<evidence type="ECO:0000259" key="6">
    <source>
        <dbReference type="SMART" id="SM00355"/>
    </source>
</evidence>
<evidence type="ECO:0000256" key="3">
    <source>
        <dbReference type="ARBA" id="ARBA00022771"/>
    </source>
</evidence>
<dbReference type="eggNOG" id="ENOG502SI4U">
    <property type="taxonomic scope" value="Eukaryota"/>
</dbReference>
<keyword evidence="3" id="KW-0863">Zinc-finger</keyword>
<dbReference type="InterPro" id="IPR050688">
    <property type="entry name" value="Zinc_finger/UBP_domain"/>
</dbReference>
<feature type="domain" description="C2H2-type" evidence="6">
    <location>
        <begin position="915"/>
        <end position="938"/>
    </location>
</feature>
<keyword evidence="4" id="KW-0862">Zinc</keyword>
<evidence type="ECO:0000256" key="4">
    <source>
        <dbReference type="ARBA" id="ARBA00022833"/>
    </source>
</evidence>
<dbReference type="GO" id="GO:0005634">
    <property type="term" value="C:nucleus"/>
    <property type="evidence" value="ECO:0007669"/>
    <property type="project" value="TreeGrafter"/>
</dbReference>
<feature type="compositionally biased region" description="Basic residues" evidence="5">
    <location>
        <begin position="632"/>
        <end position="643"/>
    </location>
</feature>
<gene>
    <name evidence="7" type="ORF">BXYJ_LOCUS5537</name>
</gene>
<keyword evidence="1" id="KW-0479">Metal-binding</keyword>